<proteinExistence type="predicted"/>
<protein>
    <submittedName>
        <fullName evidence="1">Uncharacterized protein</fullName>
    </submittedName>
</protein>
<evidence type="ECO:0000313" key="1">
    <source>
        <dbReference type="EMBL" id="VAW84873.1"/>
    </source>
</evidence>
<organism evidence="1">
    <name type="scientific">hydrothermal vent metagenome</name>
    <dbReference type="NCBI Taxonomy" id="652676"/>
    <lineage>
        <taxon>unclassified sequences</taxon>
        <taxon>metagenomes</taxon>
        <taxon>ecological metagenomes</taxon>
    </lineage>
</organism>
<dbReference type="EMBL" id="UOFO01000055">
    <property type="protein sequence ID" value="VAW84873.1"/>
    <property type="molecule type" value="Genomic_DNA"/>
</dbReference>
<reference evidence="1" key="1">
    <citation type="submission" date="2018-06" db="EMBL/GenBank/DDBJ databases">
        <authorList>
            <person name="Zhirakovskaya E."/>
        </authorList>
    </citation>
    <scope>NUCLEOTIDE SEQUENCE</scope>
</reference>
<dbReference type="AlphaFoldDB" id="A0A3B0Z9L2"/>
<name>A0A3B0Z9L2_9ZZZZ</name>
<sequence>MPRPVRIEYENAFYHVMNKGRARQVIFRGDQYYEAFIDILAEAH</sequence>
<accession>A0A3B0Z9L2</accession>
<gene>
    <name evidence="1" type="ORF">MNBD_GAMMA16-1556</name>
</gene>